<evidence type="ECO:0000256" key="3">
    <source>
        <dbReference type="ARBA" id="ARBA00022679"/>
    </source>
</evidence>
<dbReference type="Gene3D" id="3.40.50.150">
    <property type="entry name" value="Vaccinia Virus protein VP39"/>
    <property type="match status" value="2"/>
</dbReference>
<evidence type="ECO:0000313" key="5">
    <source>
        <dbReference type="EMBL" id="DAF91113.1"/>
    </source>
</evidence>
<sequence>MDGTAGDTGDGNVTNIVYNTDCMDGMKEYPDGYFDLAVVDPPYGIEKASKATSSIRKYGDVCMANDMKPTKAYFEELMRVSKNQIIWGYNHLSDMLPATKEFIFWYKHNPVNTYADGELAWTSFKKTANCFDYPYFGNVGGDSKRIHPTQKPLALYRWIYQKYAKKGYKILDTHVGSGTSRRAAYEAGLDFIGFELNTDFFRRQEEAFQEFTAQQSLFADGY</sequence>
<dbReference type="PRINTS" id="PR00508">
    <property type="entry name" value="S21N4MTFRASE"/>
</dbReference>
<comment type="similarity">
    <text evidence="1">Belongs to the N(4)/N(6)-methyltransferase family.</text>
</comment>
<keyword evidence="3" id="KW-0808">Transferase</keyword>
<keyword evidence="2 5" id="KW-0489">Methyltransferase</keyword>
<dbReference type="InterPro" id="IPR002941">
    <property type="entry name" value="DNA_methylase_N4/N6"/>
</dbReference>
<feature type="domain" description="DNA methylase N-4/N-6" evidence="4">
    <location>
        <begin position="74"/>
        <end position="202"/>
    </location>
</feature>
<evidence type="ECO:0000256" key="2">
    <source>
        <dbReference type="ARBA" id="ARBA00022603"/>
    </source>
</evidence>
<accession>A0A8S5U9F1</accession>
<dbReference type="SUPFAM" id="SSF53335">
    <property type="entry name" value="S-adenosyl-L-methionine-dependent methyltransferases"/>
    <property type="match status" value="1"/>
</dbReference>
<dbReference type="GO" id="GO:0032259">
    <property type="term" value="P:methylation"/>
    <property type="evidence" value="ECO:0007669"/>
    <property type="project" value="UniProtKB-KW"/>
</dbReference>
<evidence type="ECO:0000259" key="4">
    <source>
        <dbReference type="Pfam" id="PF01555"/>
    </source>
</evidence>
<dbReference type="InterPro" id="IPR001091">
    <property type="entry name" value="RM_Methyltransferase"/>
</dbReference>
<name>A0A8S5U9F1_9CAUD</name>
<dbReference type="EMBL" id="BK016045">
    <property type="protein sequence ID" value="DAF91113.1"/>
    <property type="molecule type" value="Genomic_DNA"/>
</dbReference>
<dbReference type="GO" id="GO:0008170">
    <property type="term" value="F:N-methyltransferase activity"/>
    <property type="evidence" value="ECO:0007669"/>
    <property type="project" value="InterPro"/>
</dbReference>
<organism evidence="5">
    <name type="scientific">Siphoviridae sp. ctKNZ79</name>
    <dbReference type="NCBI Taxonomy" id="2825440"/>
    <lineage>
        <taxon>Viruses</taxon>
        <taxon>Duplodnaviria</taxon>
        <taxon>Heunggongvirae</taxon>
        <taxon>Uroviricota</taxon>
        <taxon>Caudoviricetes</taxon>
    </lineage>
</organism>
<protein>
    <submittedName>
        <fullName evidence="5">Adenine specific DNA methyltransferase</fullName>
    </submittedName>
</protein>
<reference evidence="5" key="1">
    <citation type="journal article" date="2021" name="Proc. Natl. Acad. Sci. U.S.A.">
        <title>A Catalog of Tens of Thousands of Viruses from Human Metagenomes Reveals Hidden Associations with Chronic Diseases.</title>
        <authorList>
            <person name="Tisza M.J."/>
            <person name="Buck C.B."/>
        </authorList>
    </citation>
    <scope>NUCLEOTIDE SEQUENCE</scope>
    <source>
        <strain evidence="5">CtKNZ79</strain>
    </source>
</reference>
<dbReference type="InterPro" id="IPR002052">
    <property type="entry name" value="DNA_methylase_N6_adenine_CS"/>
</dbReference>
<dbReference type="InterPro" id="IPR029063">
    <property type="entry name" value="SAM-dependent_MTases_sf"/>
</dbReference>
<evidence type="ECO:0000256" key="1">
    <source>
        <dbReference type="ARBA" id="ARBA00006594"/>
    </source>
</evidence>
<dbReference type="PROSITE" id="PS00092">
    <property type="entry name" value="N6_MTASE"/>
    <property type="match status" value="1"/>
</dbReference>
<dbReference type="GO" id="GO:0003677">
    <property type="term" value="F:DNA binding"/>
    <property type="evidence" value="ECO:0007669"/>
    <property type="project" value="InterPro"/>
</dbReference>
<proteinExistence type="inferred from homology"/>
<dbReference type="Pfam" id="PF01555">
    <property type="entry name" value="N6_N4_Mtase"/>
    <property type="match status" value="1"/>
</dbReference>